<gene>
    <name evidence="8" type="ORF">JD82_03759</name>
</gene>
<dbReference type="GO" id="GO:0022857">
    <property type="term" value="F:transmembrane transporter activity"/>
    <property type="evidence" value="ECO:0007669"/>
    <property type="project" value="InterPro"/>
</dbReference>
<comment type="caution">
    <text evidence="8">The sequence shown here is derived from an EMBL/GenBank/DDBJ whole genome shotgun (WGS) entry which is preliminary data.</text>
</comment>
<evidence type="ECO:0000256" key="4">
    <source>
        <dbReference type="ARBA" id="ARBA00022989"/>
    </source>
</evidence>
<name>A0A660CJV0_9PSEU</name>
<evidence type="ECO:0000259" key="7">
    <source>
        <dbReference type="PROSITE" id="PS50850"/>
    </source>
</evidence>
<feature type="transmembrane region" description="Helical" evidence="6">
    <location>
        <begin position="170"/>
        <end position="196"/>
    </location>
</feature>
<dbReference type="OrthoDB" id="145388at2"/>
<sequence>MAHDSSTTASPARTRRGLPLLLGANAAANLGDGIAKVAFPLLAATVTRDPVLIAGLSAAQFLPWLLLAVLAGALLDRVDRRKAIVLANTARAAAIGGMAVLVLTGSASIWMVYVGALVVGVAEVVADSAANVLVPSVVDRSGLSSASSKLQATEIVGQTFAGGPLGSLTFAVFAAFPFLLTSASFSIGAALMVALAGSFRPERPASDERPNATLRTDLVDGMRWLFANPTMWRLVIAAGGLALTSELAQAQLVLYALEDLELTEAAFGVFGLVGGVGGLAGAAVASRLVDRFRARYVLAGGMGTSGVAFLAMGVSGNPVVSAVLFGVFAAAVVVANVLFATVRYRLVPEELLGRVLGVWRTVVWGMLPVGALLGGWLTTLLGTTSATFAFSGACQVALAVVALVAAASLARRLAKQA</sequence>
<dbReference type="EMBL" id="VLJV01000001">
    <property type="protein sequence ID" value="TWH21889.1"/>
    <property type="molecule type" value="Genomic_DNA"/>
</dbReference>
<dbReference type="Proteomes" id="UP000317303">
    <property type="component" value="Unassembled WGS sequence"/>
</dbReference>
<feature type="domain" description="Major facilitator superfamily (MFS) profile" evidence="7">
    <location>
        <begin position="1"/>
        <end position="410"/>
    </location>
</feature>
<evidence type="ECO:0000256" key="1">
    <source>
        <dbReference type="ARBA" id="ARBA00004651"/>
    </source>
</evidence>
<organism evidence="8 9">
    <name type="scientific">Prauserella rugosa</name>
    <dbReference type="NCBI Taxonomy" id="43354"/>
    <lineage>
        <taxon>Bacteria</taxon>
        <taxon>Bacillati</taxon>
        <taxon>Actinomycetota</taxon>
        <taxon>Actinomycetes</taxon>
        <taxon>Pseudonocardiales</taxon>
        <taxon>Pseudonocardiaceae</taxon>
        <taxon>Prauserella</taxon>
    </lineage>
</organism>
<dbReference type="Pfam" id="PF07690">
    <property type="entry name" value="MFS_1"/>
    <property type="match status" value="1"/>
</dbReference>
<dbReference type="CDD" id="cd06173">
    <property type="entry name" value="MFS_MefA_like"/>
    <property type="match status" value="1"/>
</dbReference>
<keyword evidence="9" id="KW-1185">Reference proteome</keyword>
<dbReference type="SUPFAM" id="SSF103473">
    <property type="entry name" value="MFS general substrate transporter"/>
    <property type="match status" value="1"/>
</dbReference>
<feature type="transmembrane region" description="Helical" evidence="6">
    <location>
        <begin position="362"/>
        <end position="382"/>
    </location>
</feature>
<evidence type="ECO:0000313" key="9">
    <source>
        <dbReference type="Proteomes" id="UP000317303"/>
    </source>
</evidence>
<dbReference type="InterPro" id="IPR020846">
    <property type="entry name" value="MFS_dom"/>
</dbReference>
<evidence type="ECO:0000256" key="5">
    <source>
        <dbReference type="ARBA" id="ARBA00023136"/>
    </source>
</evidence>
<dbReference type="PANTHER" id="PTHR23513:SF11">
    <property type="entry name" value="STAPHYLOFERRIN A TRANSPORTER"/>
    <property type="match status" value="1"/>
</dbReference>
<feature type="transmembrane region" description="Helical" evidence="6">
    <location>
        <begin position="232"/>
        <end position="253"/>
    </location>
</feature>
<dbReference type="InterPro" id="IPR011701">
    <property type="entry name" value="MFS"/>
</dbReference>
<protein>
    <submittedName>
        <fullName evidence="8">Transmembrane secretion effector</fullName>
    </submittedName>
</protein>
<dbReference type="InterPro" id="IPR036259">
    <property type="entry name" value="MFS_trans_sf"/>
</dbReference>
<dbReference type="PANTHER" id="PTHR23513">
    <property type="entry name" value="INTEGRAL MEMBRANE EFFLUX PROTEIN-RELATED"/>
    <property type="match status" value="1"/>
</dbReference>
<dbReference type="PROSITE" id="PS50850">
    <property type="entry name" value="MFS"/>
    <property type="match status" value="1"/>
</dbReference>
<reference evidence="8 9" key="1">
    <citation type="submission" date="2019-07" db="EMBL/GenBank/DDBJ databases">
        <title>R&amp;d 2014.</title>
        <authorList>
            <person name="Klenk H.-P."/>
        </authorList>
    </citation>
    <scope>NUCLEOTIDE SEQUENCE [LARGE SCALE GENOMIC DNA]</scope>
    <source>
        <strain evidence="8 9">DSM 43194</strain>
    </source>
</reference>
<keyword evidence="2" id="KW-1003">Cell membrane</keyword>
<dbReference type="AlphaFoldDB" id="A0A660CJV0"/>
<evidence type="ECO:0000256" key="3">
    <source>
        <dbReference type="ARBA" id="ARBA00022692"/>
    </source>
</evidence>
<evidence type="ECO:0000256" key="2">
    <source>
        <dbReference type="ARBA" id="ARBA00022475"/>
    </source>
</evidence>
<dbReference type="GO" id="GO:0005886">
    <property type="term" value="C:plasma membrane"/>
    <property type="evidence" value="ECO:0007669"/>
    <property type="project" value="UniProtKB-SubCell"/>
</dbReference>
<evidence type="ECO:0000313" key="8">
    <source>
        <dbReference type="EMBL" id="TWH21889.1"/>
    </source>
</evidence>
<feature type="transmembrane region" description="Helical" evidence="6">
    <location>
        <begin position="51"/>
        <end position="75"/>
    </location>
</feature>
<evidence type="ECO:0000256" key="6">
    <source>
        <dbReference type="SAM" id="Phobius"/>
    </source>
</evidence>
<dbReference type="Gene3D" id="1.20.1250.20">
    <property type="entry name" value="MFS general substrate transporter like domains"/>
    <property type="match status" value="1"/>
</dbReference>
<feature type="transmembrane region" description="Helical" evidence="6">
    <location>
        <begin position="265"/>
        <end position="284"/>
    </location>
</feature>
<feature type="transmembrane region" description="Helical" evidence="6">
    <location>
        <begin position="296"/>
        <end position="314"/>
    </location>
</feature>
<dbReference type="RefSeq" id="WP_051757350.1">
    <property type="nucleotide sequence ID" value="NZ_JOIJ01000001.1"/>
</dbReference>
<proteinExistence type="predicted"/>
<feature type="transmembrane region" description="Helical" evidence="6">
    <location>
        <begin position="320"/>
        <end position="342"/>
    </location>
</feature>
<feature type="transmembrane region" description="Helical" evidence="6">
    <location>
        <begin position="388"/>
        <end position="410"/>
    </location>
</feature>
<keyword evidence="4 6" id="KW-1133">Transmembrane helix</keyword>
<comment type="subcellular location">
    <subcellularLocation>
        <location evidence="1">Cell membrane</location>
        <topology evidence="1">Multi-pass membrane protein</topology>
    </subcellularLocation>
</comment>
<keyword evidence="5 6" id="KW-0472">Membrane</keyword>
<accession>A0A660CJV0</accession>
<feature type="transmembrane region" description="Helical" evidence="6">
    <location>
        <begin position="95"/>
        <end position="122"/>
    </location>
</feature>
<keyword evidence="3 6" id="KW-0812">Transmembrane</keyword>